<name>A0A0L8V6R6_9BACT</name>
<comment type="caution">
    <text evidence="1">The sequence shown here is derived from an EMBL/GenBank/DDBJ whole genome shotgun (WGS) entry which is preliminary data.</text>
</comment>
<proteinExistence type="predicted"/>
<protein>
    <submittedName>
        <fullName evidence="1">Uncharacterized protein</fullName>
    </submittedName>
</protein>
<dbReference type="EMBL" id="LGIA01000171">
    <property type="protein sequence ID" value="KOH44155.1"/>
    <property type="molecule type" value="Genomic_DNA"/>
</dbReference>
<dbReference type="AlphaFoldDB" id="A0A0L8V6R6"/>
<organism evidence="1 2">
    <name type="scientific">Sunxiuqinia dokdonensis</name>
    <dbReference type="NCBI Taxonomy" id="1409788"/>
    <lineage>
        <taxon>Bacteria</taxon>
        <taxon>Pseudomonadati</taxon>
        <taxon>Bacteroidota</taxon>
        <taxon>Bacteroidia</taxon>
        <taxon>Marinilabiliales</taxon>
        <taxon>Prolixibacteraceae</taxon>
        <taxon>Sunxiuqinia</taxon>
    </lineage>
</organism>
<reference evidence="2" key="1">
    <citation type="submission" date="2015-07" db="EMBL/GenBank/DDBJ databases">
        <title>Genome sequencing of Sunxiuqinia dokdonensis strain SK.</title>
        <authorList>
            <person name="Ahn S."/>
            <person name="Kim B.-C."/>
        </authorList>
    </citation>
    <scope>NUCLEOTIDE SEQUENCE [LARGE SCALE GENOMIC DNA]</scope>
    <source>
        <strain evidence="2">SK</strain>
    </source>
</reference>
<sequence>MILNPLQRLLQGFFFSRLSLKVISHRFGKKIQSCHNHQ</sequence>
<dbReference type="Proteomes" id="UP000036958">
    <property type="component" value="Unassembled WGS sequence"/>
</dbReference>
<gene>
    <name evidence="1" type="ORF">NC99_31480</name>
</gene>
<keyword evidence="2" id="KW-1185">Reference proteome</keyword>
<accession>A0A0L8V6R6</accession>
<evidence type="ECO:0000313" key="1">
    <source>
        <dbReference type="EMBL" id="KOH44155.1"/>
    </source>
</evidence>
<dbReference type="STRING" id="1409788.NC99_31480"/>
<evidence type="ECO:0000313" key="2">
    <source>
        <dbReference type="Proteomes" id="UP000036958"/>
    </source>
</evidence>